<dbReference type="RefSeq" id="XP_068365998.1">
    <property type="nucleotide sequence ID" value="XM_068499397.1"/>
</dbReference>
<name>A0A1J4KT75_9EUKA</name>
<evidence type="ECO:0000256" key="1">
    <source>
        <dbReference type="RuleBase" id="RU004273"/>
    </source>
</evidence>
<dbReference type="PANTHER" id="PTHR11668">
    <property type="entry name" value="SERINE/THREONINE PROTEIN PHOSPHATASE"/>
    <property type="match status" value="1"/>
</dbReference>
<proteinExistence type="inferred from homology"/>
<dbReference type="GO" id="GO:0005737">
    <property type="term" value="C:cytoplasm"/>
    <property type="evidence" value="ECO:0007669"/>
    <property type="project" value="TreeGrafter"/>
</dbReference>
<accession>A0A1J4KT75</accession>
<feature type="domain" description="Serine/threonine specific protein phosphatases" evidence="2">
    <location>
        <begin position="122"/>
        <end position="127"/>
    </location>
</feature>
<protein>
    <recommendedName>
        <fullName evidence="1">Serine/threonine-protein phosphatase</fullName>
        <ecNumber evidence="1">3.1.3.16</ecNumber>
    </recommendedName>
</protein>
<dbReference type="GO" id="GO:0004722">
    <property type="term" value="F:protein serine/threonine phosphatase activity"/>
    <property type="evidence" value="ECO:0007669"/>
    <property type="project" value="UniProtKB-EC"/>
</dbReference>
<dbReference type="EMBL" id="MLAK01000553">
    <property type="protein sequence ID" value="OHT12862.1"/>
    <property type="molecule type" value="Genomic_DNA"/>
</dbReference>
<dbReference type="PANTHER" id="PTHR11668:SF494">
    <property type="entry name" value="PROTEIN PHOSPHATASE, PUTATIVE-RELATED"/>
    <property type="match status" value="1"/>
</dbReference>
<evidence type="ECO:0000259" key="2">
    <source>
        <dbReference type="PROSITE" id="PS00125"/>
    </source>
</evidence>
<dbReference type="GO" id="GO:0005634">
    <property type="term" value="C:nucleus"/>
    <property type="evidence" value="ECO:0007669"/>
    <property type="project" value="TreeGrafter"/>
</dbReference>
<dbReference type="SMART" id="SM00156">
    <property type="entry name" value="PP2Ac"/>
    <property type="match status" value="1"/>
</dbReference>
<keyword evidence="1" id="KW-0378">Hydrolase</keyword>
<comment type="similarity">
    <text evidence="1">Belongs to the PPP phosphatase family.</text>
</comment>
<evidence type="ECO:0000313" key="3">
    <source>
        <dbReference type="EMBL" id="OHT12862.1"/>
    </source>
</evidence>
<dbReference type="PROSITE" id="PS00125">
    <property type="entry name" value="SER_THR_PHOSPHATASE"/>
    <property type="match status" value="1"/>
</dbReference>
<reference evidence="3" key="1">
    <citation type="submission" date="2016-10" db="EMBL/GenBank/DDBJ databases">
        <authorList>
            <person name="Benchimol M."/>
            <person name="Almeida L.G."/>
            <person name="Vasconcelos A.T."/>
            <person name="Perreira-Neves A."/>
            <person name="Rosa I.A."/>
            <person name="Tasca T."/>
            <person name="Bogo M.R."/>
            <person name="de Souza W."/>
        </authorList>
    </citation>
    <scope>NUCLEOTIDE SEQUENCE [LARGE SCALE GENOMIC DNA]</scope>
    <source>
        <strain evidence="3">K</strain>
    </source>
</reference>
<dbReference type="InterPro" id="IPR004843">
    <property type="entry name" value="Calcineurin-like_PHP"/>
</dbReference>
<dbReference type="PRINTS" id="PR00114">
    <property type="entry name" value="STPHPHTASE"/>
</dbReference>
<dbReference type="GeneID" id="94834101"/>
<comment type="catalytic activity">
    <reaction evidence="1">
        <text>O-phospho-L-threonyl-[protein] + H2O = L-threonyl-[protein] + phosphate</text>
        <dbReference type="Rhea" id="RHEA:47004"/>
        <dbReference type="Rhea" id="RHEA-COMP:11060"/>
        <dbReference type="Rhea" id="RHEA-COMP:11605"/>
        <dbReference type="ChEBI" id="CHEBI:15377"/>
        <dbReference type="ChEBI" id="CHEBI:30013"/>
        <dbReference type="ChEBI" id="CHEBI:43474"/>
        <dbReference type="ChEBI" id="CHEBI:61977"/>
        <dbReference type="EC" id="3.1.3.16"/>
    </reaction>
</comment>
<gene>
    <name evidence="3" type="primary">TOPP7</name>
    <name evidence="3" type="ORF">TRFO_17117</name>
</gene>
<dbReference type="Gene3D" id="3.60.21.10">
    <property type="match status" value="1"/>
</dbReference>
<dbReference type="VEuPathDB" id="TrichDB:TRFO_17117"/>
<sequence>MSNKTEAASNIVAYFMPFIQGDVITMKDPYIPLEFVQPVVEGVRDIFASEPAVLQVDGNINIVGDIHGHLFDLYHIFSHFGLPPDTRFLFLGDLVDRGNYSVQTILFLYALKILFPHDIQIIRGNHESLKLSKTQGFYSDLMVAYQREDLYELFIESFQYMPLAAVVKNSILCVHGGFDENLKTIDQIMQISRPSPAGDSDNSIIDGLLWSDPSAKGSGFETSPRGIGRLFGEDVFENFLKNTGMNYLVRGHECVEKGVRYMFNDRLITVFSASEYCGFIENKAGVVIIDDSPFFKEYTFSIKDLINAKRAIESHEIIEKKKFSFNRKSATVLIKKTQRAIACVKSPWMNKSKLVLSRSIYNMSSMRTDDEDDEDESLQHVKKSMFVLPVLRAGGDKSNAFHDLK</sequence>
<dbReference type="SUPFAM" id="SSF56300">
    <property type="entry name" value="Metallo-dependent phosphatases"/>
    <property type="match status" value="1"/>
</dbReference>
<dbReference type="AlphaFoldDB" id="A0A1J4KT75"/>
<dbReference type="Proteomes" id="UP000179807">
    <property type="component" value="Unassembled WGS sequence"/>
</dbReference>
<dbReference type="InterPro" id="IPR006186">
    <property type="entry name" value="Ser/Thr-sp_prot-phosphatase"/>
</dbReference>
<comment type="caution">
    <text evidence="3">The sequence shown here is derived from an EMBL/GenBank/DDBJ whole genome shotgun (WGS) entry which is preliminary data.</text>
</comment>
<organism evidence="3 4">
    <name type="scientific">Tritrichomonas foetus</name>
    <dbReference type="NCBI Taxonomy" id="1144522"/>
    <lineage>
        <taxon>Eukaryota</taxon>
        <taxon>Metamonada</taxon>
        <taxon>Parabasalia</taxon>
        <taxon>Tritrichomonadida</taxon>
        <taxon>Tritrichomonadidae</taxon>
        <taxon>Tritrichomonas</taxon>
    </lineage>
</organism>
<evidence type="ECO:0000313" key="4">
    <source>
        <dbReference type="Proteomes" id="UP000179807"/>
    </source>
</evidence>
<keyword evidence="4" id="KW-1185">Reference proteome</keyword>
<dbReference type="Pfam" id="PF00149">
    <property type="entry name" value="Metallophos"/>
    <property type="match status" value="1"/>
</dbReference>
<dbReference type="InterPro" id="IPR050341">
    <property type="entry name" value="PP1_catalytic_subunit"/>
</dbReference>
<dbReference type="EC" id="3.1.3.16" evidence="1"/>
<dbReference type="InterPro" id="IPR029052">
    <property type="entry name" value="Metallo-depent_PP-like"/>
</dbReference>